<protein>
    <submittedName>
        <fullName evidence="1">Uncharacterized protein</fullName>
    </submittedName>
</protein>
<proteinExistence type="predicted"/>
<gene>
    <name evidence="1" type="ORF">GYMLUDRAFT_74552</name>
</gene>
<sequence length="447" mass="52065">MLLLPGELLNLIVEYLAHTFDAPDLLPLPRYRHVSPELCSLSTANKRLRQVCLPFLFAYVRIRHVGQMEKLRDRCLNNSTCSKSIKIITLSNFVLRREEGHEILYNLLPNLEHLSCVDLTGCYLSATLLSTLHEHPSISTLLVGSLRGLPRQSTFSDLSKVTLVRTEQLQSDDPMLETLQNCLERGMKVAQLIVWKPHLLREDFRFERFQGLHVLEMKMNYFPITLSWLAEFTLAHSQLERIELIDDEREYFRFHREPFVYTFMEQLSQAKLSNIFYLNRLTLTRANSRDWEVYGMTLTVWRSLVEVLAIVYASFPDIKALDLDLENHNVEYDIDDLISVLSKFSSLRNLSLRFFFKRLRLKAEDQEMPSASIRQVTRNDPLAKQAARTEDTIRWYLSRMARRIPSLEAVHINERYPTSAESRWSLAGWLYIHGGTRDVEGALQLGT</sequence>
<dbReference type="OrthoDB" id="3043436at2759"/>
<dbReference type="Proteomes" id="UP000053593">
    <property type="component" value="Unassembled WGS sequence"/>
</dbReference>
<reference evidence="1 2" key="1">
    <citation type="submission" date="2014-04" db="EMBL/GenBank/DDBJ databases">
        <title>Evolutionary Origins and Diversification of the Mycorrhizal Mutualists.</title>
        <authorList>
            <consortium name="DOE Joint Genome Institute"/>
            <consortium name="Mycorrhizal Genomics Consortium"/>
            <person name="Kohler A."/>
            <person name="Kuo A."/>
            <person name="Nagy L.G."/>
            <person name="Floudas D."/>
            <person name="Copeland A."/>
            <person name="Barry K.W."/>
            <person name="Cichocki N."/>
            <person name="Veneault-Fourrey C."/>
            <person name="LaButti K."/>
            <person name="Lindquist E.A."/>
            <person name="Lipzen A."/>
            <person name="Lundell T."/>
            <person name="Morin E."/>
            <person name="Murat C."/>
            <person name="Riley R."/>
            <person name="Ohm R."/>
            <person name="Sun H."/>
            <person name="Tunlid A."/>
            <person name="Henrissat B."/>
            <person name="Grigoriev I.V."/>
            <person name="Hibbett D.S."/>
            <person name="Martin F."/>
        </authorList>
    </citation>
    <scope>NUCLEOTIDE SEQUENCE [LARGE SCALE GENOMIC DNA]</scope>
    <source>
        <strain evidence="1 2">FD-317 M1</strain>
    </source>
</reference>
<keyword evidence="2" id="KW-1185">Reference proteome</keyword>
<evidence type="ECO:0000313" key="1">
    <source>
        <dbReference type="EMBL" id="KIK59306.1"/>
    </source>
</evidence>
<dbReference type="AlphaFoldDB" id="A0A0D0BUW6"/>
<name>A0A0D0BUW6_9AGAR</name>
<evidence type="ECO:0000313" key="2">
    <source>
        <dbReference type="Proteomes" id="UP000053593"/>
    </source>
</evidence>
<accession>A0A0D0BUW6</accession>
<organism evidence="1 2">
    <name type="scientific">Collybiopsis luxurians FD-317 M1</name>
    <dbReference type="NCBI Taxonomy" id="944289"/>
    <lineage>
        <taxon>Eukaryota</taxon>
        <taxon>Fungi</taxon>
        <taxon>Dikarya</taxon>
        <taxon>Basidiomycota</taxon>
        <taxon>Agaricomycotina</taxon>
        <taxon>Agaricomycetes</taxon>
        <taxon>Agaricomycetidae</taxon>
        <taxon>Agaricales</taxon>
        <taxon>Marasmiineae</taxon>
        <taxon>Omphalotaceae</taxon>
        <taxon>Collybiopsis</taxon>
        <taxon>Collybiopsis luxurians</taxon>
    </lineage>
</organism>
<dbReference type="EMBL" id="KN834780">
    <property type="protein sequence ID" value="KIK59306.1"/>
    <property type="molecule type" value="Genomic_DNA"/>
</dbReference>
<dbReference type="HOGENOM" id="CLU_612579_0_0_1"/>